<dbReference type="AlphaFoldDB" id="A0A840BX62"/>
<keyword evidence="3" id="KW-1185">Reference proteome</keyword>
<proteinExistence type="predicted"/>
<sequence>MNEVRGIDNLERRRPGGLDQELLDKMQAFIEQAKQGHAGPADAVADSSPLALLRPAGPAAEPGDAKG</sequence>
<reference evidence="2 3" key="1">
    <citation type="submission" date="2020-08" db="EMBL/GenBank/DDBJ databases">
        <title>Genomic Encyclopedia of Type Strains, Phase IV (KMG-IV): sequencing the most valuable type-strain genomes for metagenomic binning, comparative biology and taxonomic classification.</title>
        <authorList>
            <person name="Goeker M."/>
        </authorList>
    </citation>
    <scope>NUCLEOTIDE SEQUENCE [LARGE SCALE GENOMIC DNA]</scope>
    <source>
        <strain evidence="2 3">DSM 103737</strain>
    </source>
</reference>
<evidence type="ECO:0000313" key="2">
    <source>
        <dbReference type="EMBL" id="MBB4017153.1"/>
    </source>
</evidence>
<accession>A0A840BX62</accession>
<feature type="region of interest" description="Disordered" evidence="1">
    <location>
        <begin position="33"/>
        <end position="67"/>
    </location>
</feature>
<evidence type="ECO:0000313" key="3">
    <source>
        <dbReference type="Proteomes" id="UP000577362"/>
    </source>
</evidence>
<feature type="compositionally biased region" description="Low complexity" evidence="1">
    <location>
        <begin position="49"/>
        <end position="67"/>
    </location>
</feature>
<organism evidence="2 3">
    <name type="scientific">Chelatococcus caeni</name>
    <dbReference type="NCBI Taxonomy" id="1348468"/>
    <lineage>
        <taxon>Bacteria</taxon>
        <taxon>Pseudomonadati</taxon>
        <taxon>Pseudomonadota</taxon>
        <taxon>Alphaproteobacteria</taxon>
        <taxon>Hyphomicrobiales</taxon>
        <taxon>Chelatococcaceae</taxon>
        <taxon>Chelatococcus</taxon>
    </lineage>
</organism>
<dbReference type="Proteomes" id="UP000577362">
    <property type="component" value="Unassembled WGS sequence"/>
</dbReference>
<evidence type="ECO:0000256" key="1">
    <source>
        <dbReference type="SAM" id="MobiDB-lite"/>
    </source>
</evidence>
<comment type="caution">
    <text evidence="2">The sequence shown here is derived from an EMBL/GenBank/DDBJ whole genome shotgun (WGS) entry which is preliminary data.</text>
</comment>
<name>A0A840BX62_9HYPH</name>
<dbReference type="RefSeq" id="WP_019403903.1">
    <property type="nucleotide sequence ID" value="NZ_JACIEN010000002.1"/>
</dbReference>
<gene>
    <name evidence="2" type="ORF">GGR16_002182</name>
</gene>
<dbReference type="EMBL" id="JACIEN010000002">
    <property type="protein sequence ID" value="MBB4017153.1"/>
    <property type="molecule type" value="Genomic_DNA"/>
</dbReference>
<protein>
    <submittedName>
        <fullName evidence="2">Uncharacterized protein</fullName>
    </submittedName>
</protein>